<dbReference type="PANTHER" id="PTHR24296">
    <property type="entry name" value="CYTOCHROME P450"/>
    <property type="match status" value="1"/>
</dbReference>
<dbReference type="PRINTS" id="PR00385">
    <property type="entry name" value="P450"/>
</dbReference>
<proteinExistence type="inferred from homology"/>
<dbReference type="GO" id="GO:0004497">
    <property type="term" value="F:monooxygenase activity"/>
    <property type="evidence" value="ECO:0007669"/>
    <property type="project" value="UniProtKB-KW"/>
</dbReference>
<dbReference type="Proteomes" id="UP000094526">
    <property type="component" value="Unassembled WGS sequence"/>
</dbReference>
<evidence type="ECO:0000313" key="9">
    <source>
        <dbReference type="Proteomes" id="UP000094526"/>
    </source>
</evidence>
<dbReference type="GO" id="GO:0005506">
    <property type="term" value="F:iron ion binding"/>
    <property type="evidence" value="ECO:0007669"/>
    <property type="project" value="InterPro"/>
</dbReference>
<protein>
    <submittedName>
        <fullName evidence="8">Cytochrome P450</fullName>
    </submittedName>
</protein>
<keyword evidence="6" id="KW-0503">Monooxygenase</keyword>
<dbReference type="GO" id="GO:0020037">
    <property type="term" value="F:heme binding"/>
    <property type="evidence" value="ECO:0007669"/>
    <property type="project" value="InterPro"/>
</dbReference>
<sequence>MIWLTTFGALALGILVVYGAFVKKASIHRHGQRLRQACSAATGQCSARVRAPDSLPVLGNAIQFLKPRHVLFDWFVKCQRLFGDGTFEISVPSLPPGVVINSPAVLEYVLKNEASVTKGEFFRARSWDLFGYGIINATGELWRAQRKAGLKFFSGTNLEVMIDDVLPEVYEESTREGLSQAAQDRSVVDMQKVFHDLTTAVVGHMAYDMEIDASSPFSKAFDHASSQIGLRFQNPLYRITEMFTGSSFRASLIEVKRFGKQIVTEARKRRARDAFESLVTNTNEEEDKLRTQGRDPNMDGNGNGLGFGTLIDSLIEALGEPTIVADAALNFLSAGRDTTAQSLTWTLYALLRHPESLRRVRDEIDTVFKSNDKSVSINIAQLQPTSLPFTTAAFYEALRLYPPVPFEIKQTTQPVTLPDGTSLPTGAIVVWCIWALNRSASTFGDDAHAFNPSRWLEKDKASDSLHFTGKTRPVGEFPVFNGGPRSCLGKKMAEVMACWVLGRFLAEWEFEEVNDGLNMDARTGERKSANSLTLPMEGGLPVRIRIREAGKVAVGKARRVEIEDGEG</sequence>
<dbReference type="AlphaFoldDB" id="A0A1C1CL23"/>
<dbReference type="PRINTS" id="PR00463">
    <property type="entry name" value="EP450I"/>
</dbReference>
<evidence type="ECO:0000256" key="7">
    <source>
        <dbReference type="SAM" id="MobiDB-lite"/>
    </source>
</evidence>
<keyword evidence="4 5" id="KW-0408">Iron</keyword>
<feature type="compositionally biased region" description="Basic and acidic residues" evidence="7">
    <location>
        <begin position="287"/>
        <end position="297"/>
    </location>
</feature>
<gene>
    <name evidence="8" type="ORF">CLCR_04704</name>
</gene>
<dbReference type="InterPro" id="IPR036396">
    <property type="entry name" value="Cyt_P450_sf"/>
</dbReference>
<accession>A0A1C1CL23</accession>
<dbReference type="GO" id="GO:0006629">
    <property type="term" value="P:lipid metabolic process"/>
    <property type="evidence" value="ECO:0007669"/>
    <property type="project" value="UniProtKB-ARBA"/>
</dbReference>
<comment type="cofactor">
    <cofactor evidence="5">
        <name>heme</name>
        <dbReference type="ChEBI" id="CHEBI:30413"/>
    </cofactor>
</comment>
<dbReference type="InterPro" id="IPR002401">
    <property type="entry name" value="Cyt_P450_E_grp-I"/>
</dbReference>
<evidence type="ECO:0000256" key="4">
    <source>
        <dbReference type="ARBA" id="ARBA00023004"/>
    </source>
</evidence>
<keyword evidence="2 5" id="KW-0479">Metal-binding</keyword>
<reference evidence="9" key="1">
    <citation type="submission" date="2015-07" db="EMBL/GenBank/DDBJ databases">
        <authorList>
            <person name="Teixeira M.M."/>
            <person name="Souza R.C."/>
            <person name="Almeida L.G."/>
            <person name="Vicente V.A."/>
            <person name="de Hoog S."/>
            <person name="Bocca A.L."/>
            <person name="de Almeida S.R."/>
            <person name="Vasconcelos A.T."/>
            <person name="Felipe M.S."/>
        </authorList>
    </citation>
    <scope>NUCLEOTIDE SEQUENCE [LARGE SCALE GENOMIC DNA]</scope>
    <source>
        <strain evidence="9">KSF</strain>
    </source>
</reference>
<organism evidence="8 9">
    <name type="scientific">Cladophialophora carrionii</name>
    <dbReference type="NCBI Taxonomy" id="86049"/>
    <lineage>
        <taxon>Eukaryota</taxon>
        <taxon>Fungi</taxon>
        <taxon>Dikarya</taxon>
        <taxon>Ascomycota</taxon>
        <taxon>Pezizomycotina</taxon>
        <taxon>Eurotiomycetes</taxon>
        <taxon>Chaetothyriomycetidae</taxon>
        <taxon>Chaetothyriales</taxon>
        <taxon>Herpotrichiellaceae</taxon>
        <taxon>Cladophialophora</taxon>
    </lineage>
</organism>
<dbReference type="Gene3D" id="1.10.630.10">
    <property type="entry name" value="Cytochrome P450"/>
    <property type="match status" value="1"/>
</dbReference>
<dbReference type="VEuPathDB" id="FungiDB:CLCR_04704"/>
<comment type="similarity">
    <text evidence="1 6">Belongs to the cytochrome P450 family.</text>
</comment>
<keyword evidence="5 6" id="KW-0349">Heme</keyword>
<dbReference type="InterPro" id="IPR017972">
    <property type="entry name" value="Cyt_P450_CS"/>
</dbReference>
<evidence type="ECO:0000256" key="6">
    <source>
        <dbReference type="RuleBase" id="RU000461"/>
    </source>
</evidence>
<evidence type="ECO:0000313" key="8">
    <source>
        <dbReference type="EMBL" id="OCT49225.1"/>
    </source>
</evidence>
<dbReference type="STRING" id="86049.A0A1C1CL23"/>
<evidence type="ECO:0000256" key="2">
    <source>
        <dbReference type="ARBA" id="ARBA00022723"/>
    </source>
</evidence>
<evidence type="ECO:0000256" key="1">
    <source>
        <dbReference type="ARBA" id="ARBA00010617"/>
    </source>
</evidence>
<feature type="region of interest" description="Disordered" evidence="7">
    <location>
        <begin position="281"/>
        <end position="300"/>
    </location>
</feature>
<keyword evidence="3 6" id="KW-0560">Oxidoreductase</keyword>
<dbReference type="GO" id="GO:0016705">
    <property type="term" value="F:oxidoreductase activity, acting on paired donors, with incorporation or reduction of molecular oxygen"/>
    <property type="evidence" value="ECO:0007669"/>
    <property type="project" value="InterPro"/>
</dbReference>
<evidence type="ECO:0000256" key="5">
    <source>
        <dbReference type="PIRSR" id="PIRSR602401-1"/>
    </source>
</evidence>
<name>A0A1C1CL23_9EURO</name>
<keyword evidence="9" id="KW-1185">Reference proteome</keyword>
<dbReference type="VEuPathDB" id="FungiDB:G647_02710"/>
<dbReference type="OrthoDB" id="10029320at2759"/>
<dbReference type="SUPFAM" id="SSF48264">
    <property type="entry name" value="Cytochrome P450"/>
    <property type="match status" value="1"/>
</dbReference>
<dbReference type="InterPro" id="IPR001128">
    <property type="entry name" value="Cyt_P450"/>
</dbReference>
<evidence type="ECO:0000256" key="3">
    <source>
        <dbReference type="ARBA" id="ARBA00023002"/>
    </source>
</evidence>
<dbReference type="Pfam" id="PF00067">
    <property type="entry name" value="p450"/>
    <property type="match status" value="1"/>
</dbReference>
<comment type="caution">
    <text evidence="8">The sequence shown here is derived from an EMBL/GenBank/DDBJ whole genome shotgun (WGS) entry which is preliminary data.</text>
</comment>
<dbReference type="PROSITE" id="PS00086">
    <property type="entry name" value="CYTOCHROME_P450"/>
    <property type="match status" value="1"/>
</dbReference>
<dbReference type="EMBL" id="LGRB01000011">
    <property type="protein sequence ID" value="OCT49225.1"/>
    <property type="molecule type" value="Genomic_DNA"/>
</dbReference>
<feature type="binding site" description="axial binding residue" evidence="5">
    <location>
        <position position="487"/>
    </location>
    <ligand>
        <name>heme</name>
        <dbReference type="ChEBI" id="CHEBI:30413"/>
    </ligand>
    <ligandPart>
        <name>Fe</name>
        <dbReference type="ChEBI" id="CHEBI:18248"/>
    </ligandPart>
</feature>
<dbReference type="eggNOG" id="KOG0157">
    <property type="taxonomic scope" value="Eukaryota"/>
</dbReference>